<dbReference type="EMBL" id="LAXJ01000019">
    <property type="protein sequence ID" value="KRS11516.1"/>
    <property type="molecule type" value="Genomic_DNA"/>
</dbReference>
<dbReference type="Proteomes" id="UP000051295">
    <property type="component" value="Unassembled WGS sequence"/>
</dbReference>
<dbReference type="RefSeq" id="WP_057795256.1">
    <property type="nucleotide sequence ID" value="NZ_LAXJ01000019.1"/>
</dbReference>
<dbReference type="PATRIC" id="fig|1641875.4.peg.1095"/>
<organism evidence="1 2">
    <name type="scientific">Roseovarius atlanticus</name>
    <dbReference type="NCBI Taxonomy" id="1641875"/>
    <lineage>
        <taxon>Bacteria</taxon>
        <taxon>Pseudomonadati</taxon>
        <taxon>Pseudomonadota</taxon>
        <taxon>Alphaproteobacteria</taxon>
        <taxon>Rhodobacterales</taxon>
        <taxon>Roseobacteraceae</taxon>
        <taxon>Roseovarius</taxon>
    </lineage>
</organism>
<comment type="caution">
    <text evidence="1">The sequence shown here is derived from an EMBL/GenBank/DDBJ whole genome shotgun (WGS) entry which is preliminary data.</text>
</comment>
<keyword evidence="2" id="KW-1185">Reference proteome</keyword>
<accession>A0A0T5NRS4</accession>
<proteinExistence type="predicted"/>
<dbReference type="AlphaFoldDB" id="A0A0T5NRS4"/>
<name>A0A0T5NRS4_9RHOB</name>
<protein>
    <submittedName>
        <fullName evidence="1">Uncharacterized protein</fullName>
    </submittedName>
</protein>
<reference evidence="1 2" key="1">
    <citation type="submission" date="2015-04" db="EMBL/GenBank/DDBJ databases">
        <title>The draft genome sequence of Roseovarius sp.R12b.</title>
        <authorList>
            <person name="Li G."/>
            <person name="Lai Q."/>
            <person name="Shao Z."/>
            <person name="Yan P."/>
        </authorList>
    </citation>
    <scope>NUCLEOTIDE SEQUENCE [LARGE SCALE GENOMIC DNA]</scope>
    <source>
        <strain evidence="1 2">R12B</strain>
    </source>
</reference>
<evidence type="ECO:0000313" key="2">
    <source>
        <dbReference type="Proteomes" id="UP000051295"/>
    </source>
</evidence>
<evidence type="ECO:0000313" key="1">
    <source>
        <dbReference type="EMBL" id="KRS11516.1"/>
    </source>
</evidence>
<gene>
    <name evidence="1" type="ORF">XM53_16390</name>
</gene>
<sequence>MFENSPIPPEWAHMYTQSLADLERNGGARRFLEAIVDIEIRQRIEAAEIFGREAAEEAPAHYSLCGQMIHVRLAINLDLIPPEKRERAEREWRKV</sequence>